<accession>A0A0P6XM50</accession>
<dbReference type="SMART" id="SM00450">
    <property type="entry name" value="RHOD"/>
    <property type="match status" value="2"/>
</dbReference>
<dbReference type="PROSITE" id="PS50206">
    <property type="entry name" value="RHODANESE_3"/>
    <property type="match status" value="2"/>
</dbReference>
<dbReference type="EMBL" id="LGKO01000002">
    <property type="protein sequence ID" value="KPL84543.1"/>
    <property type="molecule type" value="Genomic_DNA"/>
</dbReference>
<feature type="domain" description="Rhodanese" evidence="3">
    <location>
        <begin position="17"/>
        <end position="136"/>
    </location>
</feature>
<gene>
    <name evidence="4" type="ORF">SE15_05540</name>
</gene>
<keyword evidence="5" id="KW-1185">Reference proteome</keyword>
<dbReference type="CDD" id="cd01448">
    <property type="entry name" value="TST_Repeat_1"/>
    <property type="match status" value="1"/>
</dbReference>
<dbReference type="OrthoDB" id="9770030at2"/>
<evidence type="ECO:0000313" key="5">
    <source>
        <dbReference type="Proteomes" id="UP000050544"/>
    </source>
</evidence>
<protein>
    <submittedName>
        <fullName evidence="4">3-mercaptopyruvate sulfurtransferase</fullName>
    </submittedName>
</protein>
<dbReference type="PANTHER" id="PTHR11364:SF27">
    <property type="entry name" value="SULFURTRANSFERASE"/>
    <property type="match status" value="1"/>
</dbReference>
<dbReference type="PATRIC" id="fig|869279.4.peg.1115"/>
<dbReference type="RefSeq" id="WP_054521082.1">
    <property type="nucleotide sequence ID" value="NZ_LGKO01000002.1"/>
</dbReference>
<dbReference type="InterPro" id="IPR001763">
    <property type="entry name" value="Rhodanese-like_dom"/>
</dbReference>
<dbReference type="CDD" id="cd01449">
    <property type="entry name" value="TST_Repeat_2"/>
    <property type="match status" value="1"/>
</dbReference>
<dbReference type="AlphaFoldDB" id="A0A0P6XM50"/>
<dbReference type="InterPro" id="IPR036873">
    <property type="entry name" value="Rhodanese-like_dom_sf"/>
</dbReference>
<dbReference type="SUPFAM" id="SSF52821">
    <property type="entry name" value="Rhodanese/Cell cycle control phosphatase"/>
    <property type="match status" value="2"/>
</dbReference>
<dbReference type="Gene3D" id="3.40.250.10">
    <property type="entry name" value="Rhodanese-like domain"/>
    <property type="match status" value="2"/>
</dbReference>
<sequence>MAYTTLISPQDLNLHLHRSDWIIVDCRFDLAQPEWGFRSYQENHIPGAVYADLDRDLSAPRTPQTGRHPLPSATEFLKRLCRWGIDPNKQVVVYDTVGGAFAARLWWMLRLYHHEAVAVLDGGFDHWVRLGYPTESGIHTNPPTVKINTQPDLHWVVTTAEIEQHIRQPRFLLIDARAPERYRGEIEPIDPVAGHIPGAVNRFHQNNLNPDGTFKSPDRLRQEFTDLLQGTPPDDVVVYCGSGVTSCHHLLAMEIAGLRGARLYVGSWSEWIRDPSHPIATASK</sequence>
<evidence type="ECO:0000256" key="1">
    <source>
        <dbReference type="ARBA" id="ARBA00022679"/>
    </source>
</evidence>
<organism evidence="4 5">
    <name type="scientific">Thermanaerothrix daxensis</name>
    <dbReference type="NCBI Taxonomy" id="869279"/>
    <lineage>
        <taxon>Bacteria</taxon>
        <taxon>Bacillati</taxon>
        <taxon>Chloroflexota</taxon>
        <taxon>Anaerolineae</taxon>
        <taxon>Anaerolineales</taxon>
        <taxon>Anaerolineaceae</taxon>
        <taxon>Thermanaerothrix</taxon>
    </lineage>
</organism>
<name>A0A0P6XM50_9CHLR</name>
<keyword evidence="2" id="KW-0677">Repeat</keyword>
<evidence type="ECO:0000259" key="3">
    <source>
        <dbReference type="PROSITE" id="PS50206"/>
    </source>
</evidence>
<proteinExistence type="predicted"/>
<keyword evidence="4" id="KW-0670">Pyruvate</keyword>
<evidence type="ECO:0000256" key="2">
    <source>
        <dbReference type="ARBA" id="ARBA00022737"/>
    </source>
</evidence>
<dbReference type="STRING" id="869279.SE15_05540"/>
<keyword evidence="1 4" id="KW-0808">Transferase</keyword>
<reference evidence="4 5" key="1">
    <citation type="submission" date="2015-07" db="EMBL/GenBank/DDBJ databases">
        <title>Whole genome sequence of Thermanaerothrix daxensis DSM 23592.</title>
        <authorList>
            <person name="Hemp J."/>
            <person name="Ward L.M."/>
            <person name="Pace L.A."/>
            <person name="Fischer W.W."/>
        </authorList>
    </citation>
    <scope>NUCLEOTIDE SEQUENCE [LARGE SCALE GENOMIC DNA]</scope>
    <source>
        <strain evidence="4 5">GNS-1</strain>
    </source>
</reference>
<evidence type="ECO:0000313" key="4">
    <source>
        <dbReference type="EMBL" id="KPL84543.1"/>
    </source>
</evidence>
<dbReference type="InterPro" id="IPR045078">
    <property type="entry name" value="TST/MPST-like"/>
</dbReference>
<dbReference type="PANTHER" id="PTHR11364">
    <property type="entry name" value="THIOSULFATE SULFERTANSFERASE"/>
    <property type="match status" value="1"/>
</dbReference>
<dbReference type="GO" id="GO:0004792">
    <property type="term" value="F:thiosulfate-cyanide sulfurtransferase activity"/>
    <property type="evidence" value="ECO:0007669"/>
    <property type="project" value="TreeGrafter"/>
</dbReference>
<feature type="domain" description="Rhodanese" evidence="3">
    <location>
        <begin position="167"/>
        <end position="280"/>
    </location>
</feature>
<dbReference type="Proteomes" id="UP000050544">
    <property type="component" value="Unassembled WGS sequence"/>
</dbReference>
<dbReference type="Pfam" id="PF00581">
    <property type="entry name" value="Rhodanese"/>
    <property type="match status" value="2"/>
</dbReference>
<comment type="caution">
    <text evidence="4">The sequence shown here is derived from an EMBL/GenBank/DDBJ whole genome shotgun (WGS) entry which is preliminary data.</text>
</comment>